<dbReference type="EMBL" id="AP023440">
    <property type="protein sequence ID" value="BCL33099.1"/>
    <property type="molecule type" value="Genomic_DNA"/>
</dbReference>
<name>A0A7G1PCE0_9ACTN</name>
<evidence type="ECO:0000313" key="2">
    <source>
        <dbReference type="EMBL" id="BCL33099.1"/>
    </source>
</evidence>
<sequence>MTRIDQLLARARLVDEPYSAKDIDAAAARIAARRSLPQGANEGWAEPGEAPEQADGTVARATRDLRALCESAVTATGAMAHLGRFIGPLPEPCGARVLGCILQLTGQDDSARFWWQYAAGAGDRTATYCLYLQHLAHGERAEACWWHGQTGADPQSASAPEAHQDDVAITLRILRSLRTERGGEDMPGLLARLSQAGAVLDYVPAALSYTGDAIDLPLPDPDFTDHITTLTATPPTSGAGEGGGPASPPLPARDLPSRRTRPSREPTAFTPPTASRQWHDSGGPFGHVQRNGDITTVWRHELAWQTFWKHCETCPACDPSGVPCPAYIGTSSMIDEITAGSPPPAGRNRRPIHCPPPPTTTSTTTTTTDSTRTPPPGSGRTQFPAAPLPRASCGAATEAD</sequence>
<feature type="region of interest" description="Disordered" evidence="1">
    <location>
        <begin position="335"/>
        <end position="400"/>
    </location>
</feature>
<gene>
    <name evidence="2" type="ORF">GCM10017557_79580</name>
</gene>
<proteinExistence type="predicted"/>
<keyword evidence="3" id="KW-1185">Reference proteome</keyword>
<dbReference type="AlphaFoldDB" id="A0A7G1PCE0"/>
<feature type="compositionally biased region" description="Low complexity" evidence="1">
    <location>
        <begin position="360"/>
        <end position="372"/>
    </location>
</feature>
<organism evidence="2 3">
    <name type="scientific">Streptomyces aurantiacus</name>
    <dbReference type="NCBI Taxonomy" id="47760"/>
    <lineage>
        <taxon>Bacteria</taxon>
        <taxon>Bacillati</taxon>
        <taxon>Actinomycetota</taxon>
        <taxon>Actinomycetes</taxon>
        <taxon>Kitasatosporales</taxon>
        <taxon>Streptomycetaceae</taxon>
        <taxon>Streptomyces</taxon>
        <taxon>Streptomyces aurantiacus group</taxon>
    </lineage>
</organism>
<dbReference type="KEGG" id="sgm:GCM10017557_79580"/>
<evidence type="ECO:0000256" key="1">
    <source>
        <dbReference type="SAM" id="MobiDB-lite"/>
    </source>
</evidence>
<evidence type="ECO:0000313" key="3">
    <source>
        <dbReference type="Proteomes" id="UP000516444"/>
    </source>
</evidence>
<feature type="region of interest" description="Disordered" evidence="1">
    <location>
        <begin position="225"/>
        <end position="289"/>
    </location>
</feature>
<accession>A0A7G1PCE0</accession>
<dbReference type="RefSeq" id="WP_190854676.1">
    <property type="nucleotide sequence ID" value="NZ_AP023440.1"/>
</dbReference>
<protein>
    <submittedName>
        <fullName evidence="2">Uncharacterized protein</fullName>
    </submittedName>
</protein>
<reference evidence="2 3" key="1">
    <citation type="journal article" date="2014" name="Int. J. Syst. Evol. Microbiol.">
        <title>Complete genome sequence of Corynebacterium casei LMG S-19264T (=DSM 44701T), isolated from a smear-ripened cheese.</title>
        <authorList>
            <consortium name="US DOE Joint Genome Institute (JGI-PGF)"/>
            <person name="Walter F."/>
            <person name="Albersmeier A."/>
            <person name="Kalinowski J."/>
            <person name="Ruckert C."/>
        </authorList>
    </citation>
    <scope>NUCLEOTIDE SEQUENCE [LARGE SCALE GENOMIC DNA]</scope>
    <source>
        <strain evidence="2 3">JCM 4677</strain>
    </source>
</reference>
<dbReference type="Proteomes" id="UP000516444">
    <property type="component" value="Chromosome"/>
</dbReference>